<dbReference type="KEGG" id="lut:Lupro_12715"/>
<evidence type="ECO:0000313" key="2">
    <source>
        <dbReference type="Proteomes" id="UP000059672"/>
    </source>
</evidence>
<dbReference type="Proteomes" id="UP000059672">
    <property type="component" value="Chromosome"/>
</dbReference>
<dbReference type="OrthoDB" id="980645at2"/>
<sequence length="129" mass="15260">MKKQILGIFFYLLYLLAMVRPIAPIIEYYANYDYIASVLCENRDKPYLACNGKCYLEKQLNKVNHNNHDHKSTIPQIDFDKYPVSPIGQFSYQFSNINELNFERLFILKNTSQDYFSSILKPPQVIFFI</sequence>
<gene>
    <name evidence="1" type="ORF">Lupro_12715</name>
</gene>
<protein>
    <submittedName>
        <fullName evidence="1">Uncharacterized protein</fullName>
    </submittedName>
</protein>
<accession>A0A109RP90</accession>
<proteinExistence type="predicted"/>
<organism evidence="1 2">
    <name type="scientific">Lutibacter profundi</name>
    <dbReference type="NCBI Taxonomy" id="1622118"/>
    <lineage>
        <taxon>Bacteria</taxon>
        <taxon>Pseudomonadati</taxon>
        <taxon>Bacteroidota</taxon>
        <taxon>Flavobacteriia</taxon>
        <taxon>Flavobacteriales</taxon>
        <taxon>Flavobacteriaceae</taxon>
        <taxon>Lutibacter</taxon>
    </lineage>
</organism>
<dbReference type="AlphaFoldDB" id="A0A109RP90"/>
<name>A0A109RP90_9FLAO</name>
<keyword evidence="2" id="KW-1185">Reference proteome</keyword>
<dbReference type="STRING" id="1622118.Lupro_12715"/>
<dbReference type="EMBL" id="CP013355">
    <property type="protein sequence ID" value="AMC12069.1"/>
    <property type="molecule type" value="Genomic_DNA"/>
</dbReference>
<reference evidence="1 2" key="2">
    <citation type="journal article" date="2016" name="Int. J. Syst. Evol. Microbiol.">
        <title>Lutibacter profundi sp. nov., isolated from a deep-sea hydrothermal system on the Arctic Mid-Ocean Ridge and emended description of the genus Lutibacter.</title>
        <authorList>
            <person name="Le Moine Bauer S."/>
            <person name="Roalkvam I."/>
            <person name="Steen I.H."/>
            <person name="Dahle H."/>
        </authorList>
    </citation>
    <scope>NUCLEOTIDE SEQUENCE [LARGE SCALE GENOMIC DNA]</scope>
    <source>
        <strain evidence="1 2">LP1</strain>
    </source>
</reference>
<evidence type="ECO:0000313" key="1">
    <source>
        <dbReference type="EMBL" id="AMC12069.1"/>
    </source>
</evidence>
<reference evidence="2" key="1">
    <citation type="submission" date="2015-12" db="EMBL/GenBank/DDBJ databases">
        <title>Complete genome sequence of Lutibacter profundus strain LP1.</title>
        <authorList>
            <person name="Wissuwa J."/>
            <person name="Le Moine Bauer S."/>
            <person name="Stokke R."/>
            <person name="Dahle H."/>
            <person name="Steen I.H."/>
        </authorList>
    </citation>
    <scope>NUCLEOTIDE SEQUENCE [LARGE SCALE GENOMIC DNA]</scope>
    <source>
        <strain evidence="2">LP1</strain>
    </source>
</reference>
<dbReference type="RefSeq" id="WP_068211078.1">
    <property type="nucleotide sequence ID" value="NZ_CP013355.1"/>
</dbReference>